<dbReference type="EMBL" id="HE805918">
    <property type="protein sequence ID" value="CCH57702.1"/>
    <property type="molecule type" value="Genomic_DNA"/>
</dbReference>
<evidence type="ECO:0000259" key="1">
    <source>
        <dbReference type="Pfam" id="PF05732"/>
    </source>
</evidence>
<proteinExistence type="predicted"/>
<protein>
    <submittedName>
        <fullName evidence="2">Replication protein</fullName>
    </submittedName>
</protein>
<dbReference type="Pfam" id="PF05732">
    <property type="entry name" value="RepL"/>
    <property type="match status" value="1"/>
</dbReference>
<name>I2GUA1_9BACT</name>
<evidence type="ECO:0000313" key="2">
    <source>
        <dbReference type="EMBL" id="CCH57702.1"/>
    </source>
</evidence>
<dbReference type="OrthoDB" id="980682at2"/>
<dbReference type="AlphaFoldDB" id="I2GUA1"/>
<organism evidence="2 3">
    <name type="scientific">Fibrisoma limi BUZ 3</name>
    <dbReference type="NCBI Taxonomy" id="1185876"/>
    <lineage>
        <taxon>Bacteria</taxon>
        <taxon>Pseudomonadati</taxon>
        <taxon>Bacteroidota</taxon>
        <taxon>Cytophagia</taxon>
        <taxon>Cytophagales</taxon>
        <taxon>Spirosomataceae</taxon>
        <taxon>Fibrisoma</taxon>
    </lineage>
</organism>
<sequence>MEHEKERTNYHTGEVETVNDNFVQLYVDKLDLIVEMTRENPTAVQMFTWLLKHMDKRNALIVSQHALSEALGMHRTTVHRCTVYLQAKKALAVFKSGNVNIYAINAQIAWKSDARGKKYALFDAAVYIAQSEQEKPLYDTQLVGIAVEKKSKRKMKTGQGPTPKETELGFREMNKSLNKTKNIS</sequence>
<dbReference type="Proteomes" id="UP000009309">
    <property type="component" value="Plasmid pFLIM03"/>
</dbReference>
<gene>
    <name evidence="2" type="primary">rep</name>
    <name evidence="2" type="ORF">BN8_p06911</name>
</gene>
<keyword evidence="3" id="KW-1185">Reference proteome</keyword>
<dbReference type="GO" id="GO:0006276">
    <property type="term" value="P:plasmid maintenance"/>
    <property type="evidence" value="ECO:0007669"/>
    <property type="project" value="InterPro"/>
</dbReference>
<accession>I2GUA1</accession>
<evidence type="ECO:0000313" key="3">
    <source>
        <dbReference type="Proteomes" id="UP000009309"/>
    </source>
</evidence>
<dbReference type="RefSeq" id="WP_015056864.1">
    <property type="nucleotide sequence ID" value="NC_019016.1"/>
</dbReference>
<keyword evidence="2" id="KW-0614">Plasmid</keyword>
<dbReference type="InterPro" id="IPR008813">
    <property type="entry name" value="Plasmid_replication_RepL"/>
</dbReference>
<geneLocation type="plasmid" evidence="2 3">
    <name>pFLIM03</name>
</geneLocation>
<dbReference type="GO" id="GO:0006260">
    <property type="term" value="P:DNA replication"/>
    <property type="evidence" value="ECO:0007669"/>
    <property type="project" value="InterPro"/>
</dbReference>
<reference evidence="2 3" key="1">
    <citation type="journal article" date="2012" name="J. Bacteriol.">
        <title>Genome Sequence of the Filamentous Bacterium Fibrisoma limi BUZ 3T.</title>
        <authorList>
            <person name="Filippini M."/>
            <person name="Qi W."/>
            <person name="Jaenicke S."/>
            <person name="Goesmann A."/>
            <person name="Smits T.H."/>
            <person name="Bagheri H.C."/>
        </authorList>
    </citation>
    <scope>NUCLEOTIDE SEQUENCE [LARGE SCALE GENOMIC DNA]</scope>
    <source>
        <strain evidence="3">BUZ 3T</strain>
        <plasmid evidence="2 3">pFLIM03</plasmid>
    </source>
</reference>
<feature type="domain" description="Plasmid replication protein RepL" evidence="1">
    <location>
        <begin position="14"/>
        <end position="125"/>
    </location>
</feature>